<name>A0A839QYT3_9MICO</name>
<keyword evidence="3 7" id="KW-0808">Transferase</keyword>
<dbReference type="Gene3D" id="3.30.420.40">
    <property type="match status" value="2"/>
</dbReference>
<evidence type="ECO:0000256" key="1">
    <source>
        <dbReference type="ARBA" id="ARBA00009156"/>
    </source>
</evidence>
<protein>
    <submittedName>
        <fullName evidence="7">Xylulokinase</fullName>
        <ecNumber evidence="7">2.7.1.17</ecNumber>
    </submittedName>
</protein>
<keyword evidence="2" id="KW-0119">Carbohydrate metabolism</keyword>
<accession>A0A839QYT3</accession>
<dbReference type="AlphaFoldDB" id="A0A839QYT3"/>
<dbReference type="EC" id="2.7.1.17" evidence="7"/>
<comment type="similarity">
    <text evidence="1">Belongs to the FGGY kinase family.</text>
</comment>
<dbReference type="InterPro" id="IPR018484">
    <property type="entry name" value="FGGY_N"/>
</dbReference>
<keyword evidence="8" id="KW-1185">Reference proteome</keyword>
<dbReference type="RefSeq" id="WP_183377245.1">
    <property type="nucleotide sequence ID" value="NZ_CBCSFZ010000037.1"/>
</dbReference>
<dbReference type="EMBL" id="JACHWP010000018">
    <property type="protein sequence ID" value="MBB3023949.1"/>
    <property type="molecule type" value="Genomic_DNA"/>
</dbReference>
<evidence type="ECO:0000256" key="2">
    <source>
        <dbReference type="ARBA" id="ARBA00022629"/>
    </source>
</evidence>
<gene>
    <name evidence="7" type="ORF">FHX50_002256</name>
</gene>
<proteinExistence type="inferred from homology"/>
<sequence length="528" mass="54976">MAVTIGVDIGTQGSKAAVYTISGVQVGAAYTPHTITYPGPGLAEMDPEHLVDCAFTAIARALDSAVDNGIDRSQVAGIALSGILVGQVLLDEDSRILFPVITSLDSRAAGHAARAGRDLEPLWAAESGTTTLDAYAAPFQLQWIRDTHPEVYARIARTVSVAPYVSGRLAGHGQAQMVTDPTHASGFMVGWDAATGGFSPAQFELLGLRTDFLPPIVPSDAVIGAVCAEASRRTGLPVGTPIAAGAGDVQQSTLASGMVTAGQATDSAGTTSILTVGVDGIIPAATQIPGLLYSLGTIPGQSFYWGYVRAGGLSLRWFRDQVASRPQDDALYAEFDTLAAAVRPGADGVLFLPYLAGGNPNNPDASGTWLGMDSSTTTGALWRSALEAVAFEYASTIRTIEQSSQPLSEVLVTGGGACSDVWNQIKADVTGVPWRRPQRVDGPVLADAALANQAVGLTDSLADQLTAWNQGGASARPDAARHACYRDIAQVRDDLLSGPLQQVFAGVRTVREVTQRDHREAVGRALAA</sequence>
<keyword evidence="4 7" id="KW-0418">Kinase</keyword>
<dbReference type="CDD" id="cd00366">
    <property type="entry name" value="ASKHA_NBD_FGGY"/>
    <property type="match status" value="1"/>
</dbReference>
<evidence type="ECO:0000256" key="4">
    <source>
        <dbReference type="ARBA" id="ARBA00022777"/>
    </source>
</evidence>
<dbReference type="InterPro" id="IPR018485">
    <property type="entry name" value="FGGY_C"/>
</dbReference>
<dbReference type="PANTHER" id="PTHR43095">
    <property type="entry name" value="SUGAR KINASE"/>
    <property type="match status" value="1"/>
</dbReference>
<keyword evidence="2" id="KW-0859">Xylose metabolism</keyword>
<organism evidence="7 8">
    <name type="scientific">Helcobacillus massiliensis</name>
    <dbReference type="NCBI Taxonomy" id="521392"/>
    <lineage>
        <taxon>Bacteria</taxon>
        <taxon>Bacillati</taxon>
        <taxon>Actinomycetota</taxon>
        <taxon>Actinomycetes</taxon>
        <taxon>Micrococcales</taxon>
        <taxon>Dermabacteraceae</taxon>
        <taxon>Helcobacillus</taxon>
    </lineage>
</organism>
<evidence type="ECO:0000259" key="6">
    <source>
        <dbReference type="Pfam" id="PF02782"/>
    </source>
</evidence>
<dbReference type="InterPro" id="IPR000577">
    <property type="entry name" value="Carb_kinase_FGGY"/>
</dbReference>
<comment type="caution">
    <text evidence="7">The sequence shown here is derived from an EMBL/GenBank/DDBJ whole genome shotgun (WGS) entry which is preliminary data.</text>
</comment>
<dbReference type="InterPro" id="IPR043129">
    <property type="entry name" value="ATPase_NBD"/>
</dbReference>
<feature type="domain" description="Carbohydrate kinase FGGY C-terminal" evidence="6">
    <location>
        <begin position="267"/>
        <end position="452"/>
    </location>
</feature>
<evidence type="ECO:0000256" key="3">
    <source>
        <dbReference type="ARBA" id="ARBA00022679"/>
    </source>
</evidence>
<dbReference type="PANTHER" id="PTHR43095:SF5">
    <property type="entry name" value="XYLULOSE KINASE"/>
    <property type="match status" value="1"/>
</dbReference>
<dbReference type="PIRSF" id="PIRSF000538">
    <property type="entry name" value="GlpK"/>
    <property type="match status" value="1"/>
</dbReference>
<reference evidence="7 8" key="1">
    <citation type="submission" date="2020-08" db="EMBL/GenBank/DDBJ databases">
        <title>Sequencing the genomes of 1000 actinobacteria strains.</title>
        <authorList>
            <person name="Klenk H.-P."/>
        </authorList>
    </citation>
    <scope>NUCLEOTIDE SEQUENCE [LARGE SCALE GENOMIC DNA]</scope>
    <source>
        <strain evidence="7 8">DSM 23040</strain>
    </source>
</reference>
<dbReference type="Proteomes" id="UP000568050">
    <property type="component" value="Unassembled WGS sequence"/>
</dbReference>
<dbReference type="SUPFAM" id="SSF53067">
    <property type="entry name" value="Actin-like ATPase domain"/>
    <property type="match status" value="2"/>
</dbReference>
<dbReference type="Pfam" id="PF00370">
    <property type="entry name" value="FGGY_N"/>
    <property type="match status" value="1"/>
</dbReference>
<dbReference type="Pfam" id="PF02782">
    <property type="entry name" value="FGGY_C"/>
    <property type="match status" value="1"/>
</dbReference>
<evidence type="ECO:0000313" key="8">
    <source>
        <dbReference type="Proteomes" id="UP000568050"/>
    </source>
</evidence>
<dbReference type="GO" id="GO:0004856">
    <property type="term" value="F:D-xylulokinase activity"/>
    <property type="evidence" value="ECO:0007669"/>
    <property type="project" value="UniProtKB-EC"/>
</dbReference>
<dbReference type="InterPro" id="IPR050406">
    <property type="entry name" value="FGGY_Carb_Kinase"/>
</dbReference>
<evidence type="ECO:0000259" key="5">
    <source>
        <dbReference type="Pfam" id="PF00370"/>
    </source>
</evidence>
<dbReference type="GO" id="GO:0042732">
    <property type="term" value="P:D-xylose metabolic process"/>
    <property type="evidence" value="ECO:0007669"/>
    <property type="project" value="UniProtKB-KW"/>
</dbReference>
<evidence type="ECO:0000313" key="7">
    <source>
        <dbReference type="EMBL" id="MBB3023949.1"/>
    </source>
</evidence>
<feature type="domain" description="Carbohydrate kinase FGGY N-terminal" evidence="5">
    <location>
        <begin position="4"/>
        <end position="254"/>
    </location>
</feature>